<evidence type="ECO:0000313" key="4">
    <source>
        <dbReference type="EMBL" id="CEQ04900.1"/>
    </source>
</evidence>
<dbReference type="RefSeq" id="WP_055342940.1">
    <property type="nucleotide sequence ID" value="NZ_CDNI01000022.1"/>
</dbReference>
<name>A0A0C7GA29_PARSO</name>
<proteinExistence type="predicted"/>
<feature type="domain" description="Heme-binding protein Shr-like Hb-interacting" evidence="3">
    <location>
        <begin position="455"/>
        <end position="525"/>
    </location>
</feature>
<dbReference type="Pfam" id="PF07550">
    <property type="entry name" value="Shr-like_HID"/>
    <property type="match status" value="4"/>
</dbReference>
<feature type="compositionally biased region" description="Basic and acidic residues" evidence="1">
    <location>
        <begin position="276"/>
        <end position="287"/>
    </location>
</feature>
<sequence>MNKKKLSVLTAGVALSICGFSETVSAAPSKILTFTNMPVWDYHKTNYDNQGNVRLKPEKTTFNLNGKEEKHSYIPHFNVGEAEVKAPITIGCDLKTDEHKNWFKNINKITKEDSTENPNLEQKLEFEKDGNNLIIKENQRALDYNKLHNLKIYSEGHDPVTIPINIVQSKPINILVSYPMNPKTGEDVKFKLNNFNYAVLNPVNKVFLTHKNNRKELVKLEDYHVVSDLVTIYAKNTESEEGNLLEPGEYTLEVYADGFKKAEKKFEVLKNEIKGTGKNSSEKKSEHSPLVFKSTKSKSSSIDTISSASVNTGKPADNSGSGEVSGSAPVTQANLVYNHDLLANALILKEIGMETPESKNIVDRFELNTVSYDAVVSEDGTHINDFKDYLNAVKDASLAGKYLSFDEYIANKNSKEYKNRPYNVKEVLQDNLLGQATSFRDILGLKSPNLQVKTSTMNEDMVLKCDDVNYLNSIKAIAVNGDGREISKDLYSIEGDKLTINKKLTTGDKIKLTILATGYKDKVIESNLEKVLDKIDLKLEKEFKTGENVVITGLTPDFAKNVQSIKLDGKNLLTKEQGGYSSDTYYTISDDKLVLQSGLFKEPKQYNLEVNGKYYGKKELSFNISESEKKPELDEKNSVEEKKELPKINLKVESKPGFMKKYEIKFGNSGDWINNITNVSVNGTSYKLGLTWGETKERYAVYPVDELIGIGSDDFKEDTDNIVTVKAKGYDEFTFKLSKDGKIIDNSDVNTNKNDASLPEKTNDLESNEVPQMKATINKDSLFKKYKINFENNSEEWLNKINKISINGIEYRKGILWGSEKDHYSIQPIDHNIDIGFEGFKTDDDNVITISSLGYKDYLIKVSKDGKLIESKQVN</sequence>
<feature type="compositionally biased region" description="Polar residues" evidence="1">
    <location>
        <begin position="318"/>
        <end position="327"/>
    </location>
</feature>
<evidence type="ECO:0000259" key="3">
    <source>
        <dbReference type="Pfam" id="PF07550"/>
    </source>
</evidence>
<feature type="domain" description="Heme-binding protein Shr-like Hb-interacting" evidence="3">
    <location>
        <begin position="544"/>
        <end position="624"/>
    </location>
</feature>
<dbReference type="Proteomes" id="UP000049127">
    <property type="component" value="Unassembled WGS sequence"/>
</dbReference>
<evidence type="ECO:0000256" key="2">
    <source>
        <dbReference type="SAM" id="SignalP"/>
    </source>
</evidence>
<feature type="signal peptide" evidence="2">
    <location>
        <begin position="1"/>
        <end position="26"/>
    </location>
</feature>
<accession>A0A0C7GA29</accession>
<organism evidence="4 5">
    <name type="scientific">Paraclostridium sordellii</name>
    <name type="common">Clostridium sordellii</name>
    <dbReference type="NCBI Taxonomy" id="1505"/>
    <lineage>
        <taxon>Bacteria</taxon>
        <taxon>Bacillati</taxon>
        <taxon>Bacillota</taxon>
        <taxon>Clostridia</taxon>
        <taxon>Peptostreptococcales</taxon>
        <taxon>Peptostreptococcaceae</taxon>
        <taxon>Paraclostridium</taxon>
    </lineage>
</organism>
<feature type="region of interest" description="Disordered" evidence="1">
    <location>
        <begin position="276"/>
        <end position="295"/>
    </location>
</feature>
<evidence type="ECO:0000256" key="1">
    <source>
        <dbReference type="SAM" id="MobiDB-lite"/>
    </source>
</evidence>
<gene>
    <name evidence="4" type="ORF">R28058_26171</name>
</gene>
<dbReference type="InterPro" id="IPR011432">
    <property type="entry name" value="Shr-like_HID"/>
</dbReference>
<reference evidence="4 5" key="1">
    <citation type="submission" date="2015-01" db="EMBL/GenBank/DDBJ databases">
        <authorList>
            <person name="Aslett A.Martin."/>
            <person name="De Silva Nishadi"/>
        </authorList>
    </citation>
    <scope>NUCLEOTIDE SEQUENCE [LARGE SCALE GENOMIC DNA]</scope>
    <source>
        <strain evidence="4 5">R28058</strain>
    </source>
</reference>
<protein>
    <submittedName>
        <fullName evidence="4">Protein of uncharacterized function (DUF1533)</fullName>
    </submittedName>
</protein>
<feature type="region of interest" description="Disordered" evidence="1">
    <location>
        <begin position="303"/>
        <end position="327"/>
    </location>
</feature>
<keyword evidence="2" id="KW-0732">Signal</keyword>
<dbReference type="AlphaFoldDB" id="A0A0C7GA29"/>
<feature type="domain" description="Heme-binding protein Shr-like Hb-interacting" evidence="3">
    <location>
        <begin position="781"/>
        <end position="859"/>
    </location>
</feature>
<dbReference type="OrthoDB" id="1742566at2"/>
<dbReference type="EMBL" id="CEKZ01000022">
    <property type="protein sequence ID" value="CEQ04900.1"/>
    <property type="molecule type" value="Genomic_DNA"/>
</dbReference>
<evidence type="ECO:0000313" key="5">
    <source>
        <dbReference type="Proteomes" id="UP000049127"/>
    </source>
</evidence>
<feature type="domain" description="Heme-binding protein Shr-like Hb-interacting" evidence="3">
    <location>
        <begin position="660"/>
        <end position="736"/>
    </location>
</feature>
<feature type="chain" id="PRO_5009760009" evidence="2">
    <location>
        <begin position="27"/>
        <end position="875"/>
    </location>
</feature>